<accession>A0A8C4PYP4</accession>
<protein>
    <recommendedName>
        <fullName evidence="2">NADH dehydrogenase [ubiquinone] 1 alpha subcomplex subunit 9, mitochondrial</fullName>
    </recommendedName>
    <alternativeName>
        <fullName evidence="4">Complex I-39kD</fullName>
    </alternativeName>
    <alternativeName>
        <fullName evidence="3">NADH-ubiquinone oxidoreductase 39 kDa subunit</fullName>
    </alternativeName>
</protein>
<dbReference type="InterPro" id="IPR051207">
    <property type="entry name" value="ComplexI_NDUFA9_subunit"/>
</dbReference>
<keyword evidence="8" id="KW-1185">Reference proteome</keyword>
<dbReference type="Ensembl" id="ENSEBUT00000005840.1">
    <property type="protein sequence ID" value="ENSEBUP00000005402.1"/>
    <property type="gene ID" value="ENSEBUG00000003670.1"/>
</dbReference>
<dbReference type="CDD" id="cd05271">
    <property type="entry name" value="NDUFA9_like_SDR_a"/>
    <property type="match status" value="1"/>
</dbReference>
<feature type="transmembrane region" description="Helical" evidence="6">
    <location>
        <begin position="87"/>
        <end position="109"/>
    </location>
</feature>
<evidence type="ECO:0000256" key="5">
    <source>
        <dbReference type="ARBA" id="ARBA00046455"/>
    </source>
</evidence>
<evidence type="ECO:0000256" key="6">
    <source>
        <dbReference type="SAM" id="Phobius"/>
    </source>
</evidence>
<reference evidence="7" key="2">
    <citation type="submission" date="2025-09" db="UniProtKB">
        <authorList>
            <consortium name="Ensembl"/>
        </authorList>
    </citation>
    <scope>IDENTIFICATION</scope>
</reference>
<comment type="similarity">
    <text evidence="1">Belongs to the complex I NDUFA9 subunit family.</text>
</comment>
<dbReference type="PANTHER" id="PTHR12126:SF11">
    <property type="entry name" value="NADH DEHYDROGENASE [UBIQUINONE] 1 ALPHA SUBCOMPLEX SUBUNIT 9, MITOCHONDRIAL"/>
    <property type="match status" value="1"/>
</dbReference>
<dbReference type="InterPro" id="IPR036291">
    <property type="entry name" value="NAD(P)-bd_dom_sf"/>
</dbReference>
<dbReference type="AlphaFoldDB" id="A0A8C4PYP4"/>
<evidence type="ECO:0000256" key="4">
    <source>
        <dbReference type="ARBA" id="ARBA00043145"/>
    </source>
</evidence>
<comment type="subunit">
    <text evidence="5">Complex I is composed of 45 different subunits. This a component of the hydrophobic protein fraction. Interacts with BLOC1S1. Interacts with SLC2A4. Interacts with CLOCK. Interacts with RAB5IF.</text>
</comment>
<dbReference type="SUPFAM" id="SSF51735">
    <property type="entry name" value="NAD(P)-binding Rossmann-fold domains"/>
    <property type="match status" value="1"/>
</dbReference>
<keyword evidence="6" id="KW-0812">Transmembrane</keyword>
<reference evidence="7" key="1">
    <citation type="submission" date="2025-08" db="UniProtKB">
        <authorList>
            <consortium name="Ensembl"/>
        </authorList>
    </citation>
    <scope>IDENTIFICATION</scope>
</reference>
<evidence type="ECO:0000256" key="1">
    <source>
        <dbReference type="ARBA" id="ARBA00038501"/>
    </source>
</evidence>
<dbReference type="PANTHER" id="PTHR12126">
    <property type="entry name" value="NADH-UBIQUINONE OXIDOREDUCTASE 39 KDA SUBUNIT-RELATED"/>
    <property type="match status" value="1"/>
</dbReference>
<organism evidence="7 8">
    <name type="scientific">Eptatretus burgeri</name>
    <name type="common">Inshore hagfish</name>
    <dbReference type="NCBI Taxonomy" id="7764"/>
    <lineage>
        <taxon>Eukaryota</taxon>
        <taxon>Metazoa</taxon>
        <taxon>Chordata</taxon>
        <taxon>Craniata</taxon>
        <taxon>Vertebrata</taxon>
        <taxon>Cyclostomata</taxon>
        <taxon>Myxini</taxon>
        <taxon>Myxiniformes</taxon>
        <taxon>Myxinidae</taxon>
        <taxon>Eptatretinae</taxon>
        <taxon>Eptatretus</taxon>
    </lineage>
</organism>
<dbReference type="GO" id="GO:0005739">
    <property type="term" value="C:mitochondrion"/>
    <property type="evidence" value="ECO:0007669"/>
    <property type="project" value="TreeGrafter"/>
</dbReference>
<proteinExistence type="inferred from homology"/>
<dbReference type="Gene3D" id="3.40.50.720">
    <property type="entry name" value="NAD(P)-binding Rossmann-like Domain"/>
    <property type="match status" value="1"/>
</dbReference>
<dbReference type="Proteomes" id="UP000694388">
    <property type="component" value="Unplaced"/>
</dbReference>
<keyword evidence="6" id="KW-1133">Transmembrane helix</keyword>
<dbReference type="GeneTree" id="ENSGT00390000006865"/>
<sequence length="355" mass="40295">VVVLGRLAGVALPRPGCPAGLSKFCLLHHRQLHESVIPRGRGGRSSFGGIVATVFGATGFLGRYVVGRLGEYLFIHLILYHSISRHVCTFGSMTLIFGFIYLTLEWYAWDEDSIRNSVKYSNIVINLVGREWESNNFSFDDVFVKIPQNLARISKEEGVQRFIHMSHINADVGSPSPFLRAKGLGEQVVREAFPEAIILKPSDIYGQEDTFFNYLVVDIAKAIVQSARDPNAPAQTYVLTGSNRYSLYEIVKFVYSVAHRQFVPYHLPTPLYNLWALFFEKFTVHRWATRDKVNRMHISDLDLPGLPGLDDLGIKPSSIELKTIEVVRQHRQYRWLEEDVEEAVLPKIIVDQSTT</sequence>
<feature type="transmembrane region" description="Helical" evidence="6">
    <location>
        <begin position="47"/>
        <end position="66"/>
    </location>
</feature>
<evidence type="ECO:0000256" key="3">
    <source>
        <dbReference type="ARBA" id="ARBA00042000"/>
    </source>
</evidence>
<dbReference type="OMA" id="PEDQFTN"/>
<keyword evidence="6" id="KW-0472">Membrane</keyword>
<evidence type="ECO:0000313" key="8">
    <source>
        <dbReference type="Proteomes" id="UP000694388"/>
    </source>
</evidence>
<dbReference type="GO" id="GO:0044877">
    <property type="term" value="F:protein-containing complex binding"/>
    <property type="evidence" value="ECO:0007669"/>
    <property type="project" value="TreeGrafter"/>
</dbReference>
<name>A0A8C4PYP4_EPTBU</name>
<evidence type="ECO:0000313" key="7">
    <source>
        <dbReference type="Ensembl" id="ENSEBUP00000005402.1"/>
    </source>
</evidence>
<evidence type="ECO:0000256" key="2">
    <source>
        <dbReference type="ARBA" id="ARBA00040720"/>
    </source>
</evidence>